<keyword evidence="2" id="KW-1185">Reference proteome</keyword>
<gene>
    <name evidence="1" type="ORF">SO694_00055243</name>
</gene>
<protein>
    <submittedName>
        <fullName evidence="1">ABC-2 type transporter</fullName>
    </submittedName>
</protein>
<sequence length="180" mass="19732">MLAGKFIGGMPGCKWQDGCIHVPIEDVSAQYCQRMCATGAIVIAREDQGFPKGLKDVAAAGRVSEALWDEMIADMLATAKDHTDNLICCWSCAALLSLGMCYICWSRKVQSLTAWRQKFIDKWNAGDRFNGALSFGYVKKTAGVDDESFTYLVELKVHVAMLELKDAPAAPGAVKMEEAR</sequence>
<evidence type="ECO:0000313" key="2">
    <source>
        <dbReference type="Proteomes" id="UP001363151"/>
    </source>
</evidence>
<comment type="caution">
    <text evidence="1">The sequence shown here is derived from an EMBL/GenBank/DDBJ whole genome shotgun (WGS) entry which is preliminary data.</text>
</comment>
<dbReference type="Proteomes" id="UP001363151">
    <property type="component" value="Unassembled WGS sequence"/>
</dbReference>
<reference evidence="1 2" key="1">
    <citation type="submission" date="2024-03" db="EMBL/GenBank/DDBJ databases">
        <title>Aureococcus anophagefferens CCMP1851 and Kratosvirus quantuckense: Draft genome of a second virus-susceptible host strain in the model system.</title>
        <authorList>
            <person name="Chase E."/>
            <person name="Truchon A.R."/>
            <person name="Schepens W."/>
            <person name="Wilhelm S.W."/>
        </authorList>
    </citation>
    <scope>NUCLEOTIDE SEQUENCE [LARGE SCALE GENOMIC DNA]</scope>
    <source>
        <strain evidence="1 2">CCMP1851</strain>
    </source>
</reference>
<accession>A0ABR1FXE1</accession>
<proteinExistence type="predicted"/>
<name>A0ABR1FXE1_AURAN</name>
<evidence type="ECO:0000313" key="1">
    <source>
        <dbReference type="EMBL" id="KAK7240923.1"/>
    </source>
</evidence>
<dbReference type="EMBL" id="JBBJCI010000208">
    <property type="protein sequence ID" value="KAK7240923.1"/>
    <property type="molecule type" value="Genomic_DNA"/>
</dbReference>
<organism evidence="1 2">
    <name type="scientific">Aureococcus anophagefferens</name>
    <name type="common">Harmful bloom alga</name>
    <dbReference type="NCBI Taxonomy" id="44056"/>
    <lineage>
        <taxon>Eukaryota</taxon>
        <taxon>Sar</taxon>
        <taxon>Stramenopiles</taxon>
        <taxon>Ochrophyta</taxon>
        <taxon>Pelagophyceae</taxon>
        <taxon>Pelagomonadales</taxon>
        <taxon>Pelagomonadaceae</taxon>
        <taxon>Aureococcus</taxon>
    </lineage>
</organism>